<keyword evidence="3 8" id="KW-0274">FAD</keyword>
<dbReference type="PIRSF" id="PIRSF000350">
    <property type="entry name" value="Mercury_reductase_MerA"/>
    <property type="match status" value="1"/>
</dbReference>
<keyword evidence="7 10" id="KW-0676">Redox-active center</keyword>
<keyword evidence="8" id="KW-0520">NAD</keyword>
<dbReference type="InterPro" id="IPR001100">
    <property type="entry name" value="Pyr_nuc-diS_OxRdtase"/>
</dbReference>
<keyword evidence="6" id="KW-1015">Disulfide bond</keyword>
<name>D6GPH8_FILAD</name>
<evidence type="ECO:0000259" key="11">
    <source>
        <dbReference type="Pfam" id="PF02852"/>
    </source>
</evidence>
<dbReference type="OrthoDB" id="9807946at2"/>
<keyword evidence="8" id="KW-0547">Nucleotide-binding</keyword>
<feature type="binding site" evidence="8">
    <location>
        <position position="274"/>
    </location>
    <ligand>
        <name>NAD(+)</name>
        <dbReference type="ChEBI" id="CHEBI:57540"/>
    </ligand>
</feature>
<feature type="binding site" evidence="8">
    <location>
        <position position="315"/>
    </location>
    <ligand>
        <name>FAD</name>
        <dbReference type="ChEBI" id="CHEBI:57692"/>
    </ligand>
</feature>
<evidence type="ECO:0000313" key="13">
    <source>
        <dbReference type="EMBL" id="EFE28681.1"/>
    </source>
</evidence>
<evidence type="ECO:0000256" key="5">
    <source>
        <dbReference type="ARBA" id="ARBA00023002"/>
    </source>
</evidence>
<dbReference type="PRINTS" id="PR00368">
    <property type="entry name" value="FADPNR"/>
</dbReference>
<dbReference type="PROSITE" id="PS00076">
    <property type="entry name" value="PYRIDINE_REDOX_1"/>
    <property type="match status" value="1"/>
</dbReference>
<evidence type="ECO:0000256" key="10">
    <source>
        <dbReference type="RuleBase" id="RU003691"/>
    </source>
</evidence>
<feature type="disulfide bond" description="Redox-active" evidence="9">
    <location>
        <begin position="40"/>
        <end position="45"/>
    </location>
</feature>
<dbReference type="Pfam" id="PF02852">
    <property type="entry name" value="Pyr_redox_dim"/>
    <property type="match status" value="1"/>
</dbReference>
<dbReference type="KEGG" id="faa:HMPREF0389_00598"/>
<dbReference type="GO" id="GO:0050660">
    <property type="term" value="F:flavin adenine dinucleotide binding"/>
    <property type="evidence" value="ECO:0007669"/>
    <property type="project" value="TreeGrafter"/>
</dbReference>
<dbReference type="InterPro" id="IPR016156">
    <property type="entry name" value="FAD/NAD-linked_Rdtase_dimer_sf"/>
</dbReference>
<feature type="domain" description="FAD/NAD(P)-binding" evidence="12">
    <location>
        <begin position="4"/>
        <end position="329"/>
    </location>
</feature>
<comment type="cofactor">
    <cofactor evidence="8">
        <name>FAD</name>
        <dbReference type="ChEBI" id="CHEBI:57692"/>
    </cofactor>
    <text evidence="8">Binds 1 FAD per subunit.</text>
</comment>
<dbReference type="GO" id="GO:0003955">
    <property type="term" value="F:NAD(P)H dehydrogenase (quinone) activity"/>
    <property type="evidence" value="ECO:0007669"/>
    <property type="project" value="TreeGrafter"/>
</dbReference>
<dbReference type="GO" id="GO:0016668">
    <property type="term" value="F:oxidoreductase activity, acting on a sulfur group of donors, NAD(P) as acceptor"/>
    <property type="evidence" value="ECO:0007669"/>
    <property type="project" value="InterPro"/>
</dbReference>
<evidence type="ECO:0000256" key="1">
    <source>
        <dbReference type="ARBA" id="ARBA00007532"/>
    </source>
</evidence>
<keyword evidence="5 10" id="KW-0560">Oxidoreductase</keyword>
<dbReference type="Gene3D" id="3.50.50.60">
    <property type="entry name" value="FAD/NAD(P)-binding domain"/>
    <property type="match status" value="2"/>
</dbReference>
<dbReference type="Proteomes" id="UP000007468">
    <property type="component" value="Chromosome"/>
</dbReference>
<dbReference type="STRING" id="546269.HMPREF0389_00598"/>
<feature type="binding site" evidence="8">
    <location>
        <position position="49"/>
    </location>
    <ligand>
        <name>FAD</name>
        <dbReference type="ChEBI" id="CHEBI:57692"/>
    </ligand>
</feature>
<dbReference type="Gene3D" id="3.30.390.30">
    <property type="match status" value="1"/>
</dbReference>
<dbReference type="InterPro" id="IPR036188">
    <property type="entry name" value="FAD/NAD-bd_sf"/>
</dbReference>
<dbReference type="PRINTS" id="PR00411">
    <property type="entry name" value="PNDRDTASEI"/>
</dbReference>
<dbReference type="EMBL" id="CP002390">
    <property type="protein sequence ID" value="EFE28681.1"/>
    <property type="molecule type" value="Genomic_DNA"/>
</dbReference>
<evidence type="ECO:0000256" key="7">
    <source>
        <dbReference type="ARBA" id="ARBA00023284"/>
    </source>
</evidence>
<keyword evidence="2 10" id="KW-0285">Flavoprotein</keyword>
<feature type="binding site" evidence="8">
    <location>
        <position position="112"/>
    </location>
    <ligand>
        <name>FAD</name>
        <dbReference type="ChEBI" id="CHEBI:57692"/>
    </ligand>
</feature>
<protein>
    <submittedName>
        <fullName evidence="13">Pyridine nucleotide-disulfide oxidoreductase</fullName>
    </submittedName>
</protein>
<dbReference type="InterPro" id="IPR023753">
    <property type="entry name" value="FAD/NAD-binding_dom"/>
</dbReference>
<feature type="domain" description="Pyridine nucleotide-disulphide oxidoreductase dimerisation" evidence="11">
    <location>
        <begin position="354"/>
        <end position="446"/>
    </location>
</feature>
<gene>
    <name evidence="13" type="ordered locus">HMPREF0389_00598</name>
</gene>
<accession>D6GPH8</accession>
<dbReference type="PANTHER" id="PTHR43014">
    <property type="entry name" value="MERCURIC REDUCTASE"/>
    <property type="match status" value="1"/>
</dbReference>
<evidence type="ECO:0000256" key="6">
    <source>
        <dbReference type="ARBA" id="ARBA00023157"/>
    </source>
</evidence>
<dbReference type="PATRIC" id="fig|546269.5.peg.1074"/>
<dbReference type="InterPro" id="IPR012999">
    <property type="entry name" value="Pyr_OxRdtase_I_AS"/>
</dbReference>
<dbReference type="RefSeq" id="WP_014262639.1">
    <property type="nucleotide sequence ID" value="NC_016630.1"/>
</dbReference>
<evidence type="ECO:0000256" key="9">
    <source>
        <dbReference type="PIRSR" id="PIRSR000350-4"/>
    </source>
</evidence>
<feature type="binding site" evidence="8">
    <location>
        <begin position="182"/>
        <end position="189"/>
    </location>
    <ligand>
        <name>NAD(+)</name>
        <dbReference type="ChEBI" id="CHEBI:57540"/>
    </ligand>
</feature>
<organism evidence="13 14">
    <name type="scientific">Filifactor alocis (strain ATCC 35896 / CCUG 47790 / D40 B5)</name>
    <name type="common">Fusobacterium alocis</name>
    <dbReference type="NCBI Taxonomy" id="546269"/>
    <lineage>
        <taxon>Bacteria</taxon>
        <taxon>Bacillati</taxon>
        <taxon>Bacillota</taxon>
        <taxon>Clostridia</taxon>
        <taxon>Peptostreptococcales</taxon>
        <taxon>Filifactoraceae</taxon>
        <taxon>Filifactor</taxon>
    </lineage>
</organism>
<evidence type="ECO:0000256" key="4">
    <source>
        <dbReference type="ARBA" id="ARBA00022857"/>
    </source>
</evidence>
<dbReference type="AlphaFoldDB" id="D6GPH8"/>
<evidence type="ECO:0000256" key="3">
    <source>
        <dbReference type="ARBA" id="ARBA00022827"/>
    </source>
</evidence>
<evidence type="ECO:0000259" key="12">
    <source>
        <dbReference type="Pfam" id="PF07992"/>
    </source>
</evidence>
<dbReference type="PANTHER" id="PTHR43014:SF4">
    <property type="entry name" value="PYRIDINE NUCLEOTIDE-DISULFIDE OXIDOREDUCTASE RCLA-RELATED"/>
    <property type="match status" value="1"/>
</dbReference>
<proteinExistence type="inferred from homology"/>
<dbReference type="eggNOG" id="COG1249">
    <property type="taxonomic scope" value="Bacteria"/>
</dbReference>
<keyword evidence="4" id="KW-0521">NADP</keyword>
<evidence type="ECO:0000256" key="2">
    <source>
        <dbReference type="ARBA" id="ARBA00022630"/>
    </source>
</evidence>
<dbReference type="Pfam" id="PF07992">
    <property type="entry name" value="Pyr_redox_2"/>
    <property type="match status" value="1"/>
</dbReference>
<dbReference type="SUPFAM" id="SSF55424">
    <property type="entry name" value="FAD/NAD-linked reductases, dimerisation (C-terminal) domain"/>
    <property type="match status" value="1"/>
</dbReference>
<dbReference type="InterPro" id="IPR004099">
    <property type="entry name" value="Pyr_nucl-diS_OxRdtase_dimer"/>
</dbReference>
<sequence length="504" mass="56722">MKKYDVIVIGTGAGNIILEEALKEGLHCAQIERGKFGGTCLTRGCIPTKVLATVADQIRKIEESDRIGIKTTKPTVDWEVVSDRVWDKIDESQELNEFYHHEKNLDAYEGTGYFVSDKVIEVSYRNGTTSEQMTADKIFINVGGRTKVPVIKNLEEVGYLTSETFFGEKYPTKPYESLIIVGGGPIGVEFAHIFSAMGTKVTVVQHNVRLLPKEEKESSELVLKYLRKFGVEVHLNKETNEIRQEGTKKVLEIQDRATGEITTVSAEEIFIAPGIRSNSDLLKIENTSIEVDKRGWIVTNEFLETSVDGVWAVGDINGRQQFRHKANYEADIVAHNLFMGKQPNEFRWAEYSLVPYVTFCYPQVAHVGLTQEEAEKLGYEVSVGMNRYSQTAKGYALGFEPNSEYDGFAKLILDKKTNRILGLHVVGEDASVLIQSFITMMNSGTHTLQPMNAHIGSEVTQQLRREGLTRELASDQFMTLRETMVAHPTLSEVPAWTYYHVDEE</sequence>
<comment type="similarity">
    <text evidence="1 10">Belongs to the class-I pyridine nucleotide-disulfide oxidoreductase family.</text>
</comment>
<dbReference type="SUPFAM" id="SSF51905">
    <property type="entry name" value="FAD/NAD(P)-binding domain"/>
    <property type="match status" value="1"/>
</dbReference>
<reference evidence="14" key="1">
    <citation type="submission" date="2010-12" db="EMBL/GenBank/DDBJ databases">
        <title>The genome sequence of Filifactor alocis strain ATCC 35896.</title>
        <authorList>
            <consortium name="The Broad Institute Genome Sequencing Platform"/>
            <person name="Ward D."/>
            <person name="Earl A."/>
            <person name="Feldgarden M."/>
            <person name="Young S.K."/>
            <person name="Gargeya S."/>
            <person name="Zeng Q."/>
            <person name="Alvarado L."/>
            <person name="Berlin A."/>
            <person name="Bochicchio J."/>
            <person name="Chapman S.B."/>
            <person name="Chen Z."/>
            <person name="Freedman E."/>
            <person name="Gellesch M."/>
            <person name="Goldberg J."/>
            <person name="Griggs A."/>
            <person name="Gujja S."/>
            <person name="Heilman E."/>
            <person name="Heiman D."/>
            <person name="Howarth C."/>
            <person name="Mehta T."/>
            <person name="Neiman D."/>
            <person name="Pearson M."/>
            <person name="Roberts A."/>
            <person name="Saif S."/>
            <person name="Shea T."/>
            <person name="Shenoy N."/>
            <person name="Sisk P."/>
            <person name="Stolte C."/>
            <person name="Sykes S."/>
            <person name="White J."/>
            <person name="Yandava C."/>
            <person name="Izard J."/>
            <person name="Blanton J.M."/>
            <person name="Baranova O.V."/>
            <person name="Tanner A.C."/>
            <person name="Dewhirst F.E."/>
            <person name="Haas B."/>
            <person name="Nusbaum C."/>
            <person name="Birren B."/>
        </authorList>
    </citation>
    <scope>NUCLEOTIDE SEQUENCE [LARGE SCALE GENOMIC DNA]</scope>
    <source>
        <strain evidence="14">ATCC 35896 / D40 B5</strain>
    </source>
</reference>
<keyword evidence="14" id="KW-1185">Reference proteome</keyword>
<evidence type="ECO:0000313" key="14">
    <source>
        <dbReference type="Proteomes" id="UP000007468"/>
    </source>
</evidence>
<evidence type="ECO:0000256" key="8">
    <source>
        <dbReference type="PIRSR" id="PIRSR000350-3"/>
    </source>
</evidence>